<comment type="caution">
    <text evidence="3">The sequence shown here is derived from an EMBL/GenBank/DDBJ whole genome shotgun (WGS) entry which is preliminary data.</text>
</comment>
<evidence type="ECO:0000313" key="3">
    <source>
        <dbReference type="EMBL" id="KAK3556184.1"/>
    </source>
</evidence>
<sequence length="358" mass="38859">MQVGAADPALGRDQTFFAESDFCSRAHKSEGRLPAETGAEARGVAAPVESVWRVYGQPEVDLFASEESTHCLLWYSLCHTAPLGLDALVKTWLRLHLYAFPLVALLAQVLARVRHDGVHLFLVAPRLASLSLVRGPCLPSRRHSLGDSHQGKSPLSGARGNSPPPPGDMEALGVAPEGDQFLEAGLSSEVVETLLNARAPSTRKLYALKWRLFSLWCSHREQDPVHCPIGTVLGFLQSCLSRGLSPSTLKVYVATIAANHALVLGATLGRHPLVYHFLRGARRLRPSCRPRLPSVVLDGLLEAPFEHMESASEKFLALASLRWVGDLQALSVAPTCLEFAPGWSPGHPAGLLPWHTGW</sequence>
<dbReference type="Gene3D" id="1.10.150.130">
    <property type="match status" value="1"/>
</dbReference>
<keyword evidence="1" id="KW-0238">DNA-binding</keyword>
<protein>
    <submittedName>
        <fullName evidence="3">Uncharacterized protein</fullName>
    </submittedName>
</protein>
<dbReference type="InterPro" id="IPR010998">
    <property type="entry name" value="Integrase_recombinase_N"/>
</dbReference>
<organism evidence="3 4">
    <name type="scientific">Hemibagrus guttatus</name>
    <dbReference type="NCBI Taxonomy" id="175788"/>
    <lineage>
        <taxon>Eukaryota</taxon>
        <taxon>Metazoa</taxon>
        <taxon>Chordata</taxon>
        <taxon>Craniata</taxon>
        <taxon>Vertebrata</taxon>
        <taxon>Euteleostomi</taxon>
        <taxon>Actinopterygii</taxon>
        <taxon>Neopterygii</taxon>
        <taxon>Teleostei</taxon>
        <taxon>Ostariophysi</taxon>
        <taxon>Siluriformes</taxon>
        <taxon>Bagridae</taxon>
        <taxon>Hemibagrus</taxon>
    </lineage>
</organism>
<dbReference type="AlphaFoldDB" id="A0AAE0RI99"/>
<evidence type="ECO:0000313" key="4">
    <source>
        <dbReference type="Proteomes" id="UP001274896"/>
    </source>
</evidence>
<dbReference type="PANTHER" id="PTHR35617">
    <property type="entry name" value="PHAGE_INTEGRASE DOMAIN-CONTAINING PROTEIN"/>
    <property type="match status" value="1"/>
</dbReference>
<dbReference type="EMBL" id="JAUCMX010000001">
    <property type="protein sequence ID" value="KAK3556184.1"/>
    <property type="molecule type" value="Genomic_DNA"/>
</dbReference>
<reference evidence="3" key="1">
    <citation type="submission" date="2023-06" db="EMBL/GenBank/DDBJ databases">
        <title>Male Hemibagrus guttatus genome.</title>
        <authorList>
            <person name="Bian C."/>
        </authorList>
    </citation>
    <scope>NUCLEOTIDE SEQUENCE</scope>
    <source>
        <strain evidence="3">Male_cb2023</strain>
        <tissue evidence="3">Muscle</tissue>
    </source>
</reference>
<proteinExistence type="predicted"/>
<evidence type="ECO:0000256" key="2">
    <source>
        <dbReference type="SAM" id="MobiDB-lite"/>
    </source>
</evidence>
<dbReference type="Proteomes" id="UP001274896">
    <property type="component" value="Unassembled WGS sequence"/>
</dbReference>
<dbReference type="PANTHER" id="PTHR35617:SF3">
    <property type="entry name" value="CORE-BINDING (CB) DOMAIN-CONTAINING PROTEIN"/>
    <property type="match status" value="1"/>
</dbReference>
<dbReference type="GO" id="GO:0003677">
    <property type="term" value="F:DNA binding"/>
    <property type="evidence" value="ECO:0007669"/>
    <property type="project" value="UniProtKB-KW"/>
</dbReference>
<accession>A0AAE0RI99</accession>
<keyword evidence="4" id="KW-1185">Reference proteome</keyword>
<evidence type="ECO:0000256" key="1">
    <source>
        <dbReference type="ARBA" id="ARBA00023125"/>
    </source>
</evidence>
<gene>
    <name evidence="3" type="ORF">QTP70_005577</name>
</gene>
<name>A0AAE0RI99_9TELE</name>
<feature type="region of interest" description="Disordered" evidence="2">
    <location>
        <begin position="141"/>
        <end position="172"/>
    </location>
</feature>
<dbReference type="SUPFAM" id="SSF47823">
    <property type="entry name" value="lambda integrase-like, N-terminal domain"/>
    <property type="match status" value="1"/>
</dbReference>